<dbReference type="GO" id="GO:0009507">
    <property type="term" value="C:chloroplast"/>
    <property type="evidence" value="ECO:0007669"/>
    <property type="project" value="UniProtKB-SubCell"/>
</dbReference>
<dbReference type="Pfam" id="PF00504">
    <property type="entry name" value="Chloroa_b-bind"/>
    <property type="match status" value="1"/>
</dbReference>
<keyword evidence="4" id="KW-0934">Plastid</keyword>
<feature type="binding site" evidence="5">
    <location>
        <position position="179"/>
    </location>
    <ligand>
        <name>chlorophyll a</name>
        <dbReference type="ChEBI" id="CHEBI:58416"/>
        <label>1</label>
    </ligand>
</feature>
<evidence type="ECO:0000313" key="6">
    <source>
        <dbReference type="EMBL" id="CAD8602513.1"/>
    </source>
</evidence>
<feature type="binding site" evidence="5">
    <location>
        <position position="71"/>
    </location>
    <ligand>
        <name>chlorophyll a</name>
        <dbReference type="ChEBI" id="CHEBI:58416"/>
        <label>1</label>
    </ligand>
</feature>
<feature type="binding site" evidence="5">
    <location>
        <position position="68"/>
    </location>
    <ligand>
        <name>chlorophyll a</name>
        <dbReference type="ChEBI" id="CHEBI:58416"/>
        <label>1</label>
    </ligand>
</feature>
<feature type="binding site" evidence="5">
    <location>
        <position position="184"/>
    </location>
    <ligand>
        <name>chlorophyll a</name>
        <dbReference type="ChEBI" id="CHEBI:58416"/>
        <label>1</label>
    </ligand>
</feature>
<evidence type="ECO:0000256" key="2">
    <source>
        <dbReference type="ARBA" id="ARBA00022528"/>
    </source>
</evidence>
<feature type="binding site" description="axial binding residue" evidence="5">
    <location>
        <position position="73"/>
    </location>
    <ligand>
        <name>chlorophyll b</name>
        <dbReference type="ChEBI" id="CHEBI:61721"/>
        <label>1</label>
    </ligand>
    <ligandPart>
        <name>Mg</name>
        <dbReference type="ChEBI" id="CHEBI:25107"/>
    </ligandPart>
</feature>
<sequence length="210" mass="22047">MLSLVAASAAFNAPVARLARVSPAAASVQMGVAEMEGLGPETGNKVFDPMGLSKIASEETLAWYRAAELKHSRVAMAAVTGWAWTASGGPLFPGYISSSEGVTFESLGRVGYAAWDGVPEAGKFQILGVIGILELLQEASIKPHYMKGGVPGKVPLLWDPLGFSKKLPADKLAEKRTSELKNGRLAMIGVMSLVSGHFIPGSVPLLPNVM</sequence>
<keyword evidence="3" id="KW-0602">Photosynthesis</keyword>
<dbReference type="PANTHER" id="PTHR21649">
    <property type="entry name" value="CHLOROPHYLL A/B BINDING PROTEIN"/>
    <property type="match status" value="1"/>
</dbReference>
<reference evidence="6" key="1">
    <citation type="submission" date="2021-01" db="EMBL/GenBank/DDBJ databases">
        <authorList>
            <person name="Corre E."/>
            <person name="Pelletier E."/>
            <person name="Niang G."/>
            <person name="Scheremetjew M."/>
            <person name="Finn R."/>
            <person name="Kale V."/>
            <person name="Holt S."/>
            <person name="Cochrane G."/>
            <person name="Meng A."/>
            <person name="Brown T."/>
            <person name="Cohen L."/>
        </authorList>
    </citation>
    <scope>NUCLEOTIDE SEQUENCE</scope>
    <source>
        <strain evidence="6">PLY182g</strain>
    </source>
</reference>
<dbReference type="InterPro" id="IPR001344">
    <property type="entry name" value="Chloro_AB-bd_pln"/>
</dbReference>
<evidence type="ECO:0000256" key="5">
    <source>
        <dbReference type="PIRSR" id="PIRSR601344-1"/>
    </source>
</evidence>
<evidence type="ECO:0000256" key="4">
    <source>
        <dbReference type="ARBA" id="ARBA00022640"/>
    </source>
</evidence>
<proteinExistence type="predicted"/>
<comment type="subcellular location">
    <subcellularLocation>
        <location evidence="1">Plastid</location>
        <location evidence="1">Chloroplast</location>
    </subcellularLocation>
</comment>
<dbReference type="InterPro" id="IPR022796">
    <property type="entry name" value="Chloroa_b-bind"/>
</dbReference>
<feature type="binding site" evidence="5">
    <location>
        <position position="182"/>
    </location>
    <ligand>
        <name>chlorophyll a</name>
        <dbReference type="ChEBI" id="CHEBI:58416"/>
        <label>1</label>
    </ligand>
</feature>
<dbReference type="EMBL" id="HBEY01012167">
    <property type="protein sequence ID" value="CAD8602513.1"/>
    <property type="molecule type" value="Transcribed_RNA"/>
</dbReference>
<evidence type="ECO:0000256" key="1">
    <source>
        <dbReference type="ARBA" id="ARBA00004229"/>
    </source>
</evidence>
<dbReference type="GO" id="GO:0016168">
    <property type="term" value="F:chlorophyll binding"/>
    <property type="evidence" value="ECO:0007669"/>
    <property type="project" value="UniProtKB-KW"/>
</dbReference>
<feature type="binding site" evidence="5">
    <location>
        <position position="53"/>
    </location>
    <ligand>
        <name>chlorophyll a</name>
        <dbReference type="ChEBI" id="CHEBI:58416"/>
        <label>1</label>
    </ligand>
</feature>
<name>A0A7S0L5H5_9EUKA</name>
<dbReference type="GO" id="GO:0016020">
    <property type="term" value="C:membrane"/>
    <property type="evidence" value="ECO:0007669"/>
    <property type="project" value="InterPro"/>
</dbReference>
<dbReference type="AlphaFoldDB" id="A0A7S0L5H5"/>
<dbReference type="GO" id="GO:0009765">
    <property type="term" value="P:photosynthesis, light harvesting"/>
    <property type="evidence" value="ECO:0007669"/>
    <property type="project" value="InterPro"/>
</dbReference>
<keyword evidence="2" id="KW-0150">Chloroplast</keyword>
<evidence type="ECO:0000256" key="3">
    <source>
        <dbReference type="ARBA" id="ARBA00022531"/>
    </source>
</evidence>
<dbReference type="SUPFAM" id="SSF103511">
    <property type="entry name" value="Chlorophyll a-b binding protein"/>
    <property type="match status" value="1"/>
</dbReference>
<accession>A0A7S0L5H5</accession>
<organism evidence="6">
    <name type="scientific">Coccolithus braarudii</name>
    <dbReference type="NCBI Taxonomy" id="221442"/>
    <lineage>
        <taxon>Eukaryota</taxon>
        <taxon>Haptista</taxon>
        <taxon>Haptophyta</taxon>
        <taxon>Prymnesiophyceae</taxon>
        <taxon>Coccolithales</taxon>
        <taxon>Coccolithaceae</taxon>
        <taxon>Coccolithus</taxon>
    </lineage>
</organism>
<gene>
    <name evidence="6" type="ORF">CPEL01642_LOCUS5846</name>
</gene>
<keyword evidence="5" id="KW-0157">Chromophore</keyword>
<dbReference type="Gene3D" id="1.10.3460.10">
    <property type="entry name" value="Chlorophyll a/b binding protein domain"/>
    <property type="match status" value="1"/>
</dbReference>
<protein>
    <submittedName>
        <fullName evidence="6">Uncharacterized protein</fullName>
    </submittedName>
</protein>
<keyword evidence="5" id="KW-0148">Chlorophyll</keyword>